<accession>I3YQE8</accession>
<organism evidence="1 2">
    <name type="scientific">Alistipes finegoldii (strain DSM 17242 / JCM 16770 / CCUG 46020 / CIP 107999 / KCTC 15236 / AHN 2437)</name>
    <dbReference type="NCBI Taxonomy" id="679935"/>
    <lineage>
        <taxon>Bacteria</taxon>
        <taxon>Pseudomonadati</taxon>
        <taxon>Bacteroidota</taxon>
        <taxon>Bacteroidia</taxon>
        <taxon>Bacteroidales</taxon>
        <taxon>Rikenellaceae</taxon>
        <taxon>Alistipes</taxon>
    </lineage>
</organism>
<sequence length="42" mass="4631">MVFVAFAIRFPAADSCKAVFRSVRKSREGYTSSGVSLVTYII</sequence>
<name>I3YQE8_ALIFI</name>
<evidence type="ECO:0000313" key="2">
    <source>
        <dbReference type="Proteomes" id="UP000006052"/>
    </source>
</evidence>
<dbReference type="EMBL" id="CP003274">
    <property type="protein sequence ID" value="AFL79216.1"/>
    <property type="molecule type" value="Genomic_DNA"/>
</dbReference>
<reference evidence="2" key="1">
    <citation type="journal article" date="2013" name="Stand. Genomic Sci.">
        <title>Complete genome sequence of the bile-resistant pigment-producing anaerobe Alistipes finegoldii type strain (AHN2437(T)).</title>
        <authorList>
            <person name="Mavromatis K."/>
            <person name="Stackebrandt E."/>
            <person name="Munk C."/>
            <person name="Lapidus A."/>
            <person name="Nolan M."/>
            <person name="Lucas S."/>
            <person name="Hammon N."/>
            <person name="Deshpande S."/>
            <person name="Cheng J.F."/>
            <person name="Tapia R."/>
            <person name="Goodwin L.A."/>
            <person name="Pitluck S."/>
            <person name="Liolios K."/>
            <person name="Pagani I."/>
            <person name="Ivanova N."/>
            <person name="Mikhailova N."/>
            <person name="Huntemann M."/>
            <person name="Pati A."/>
            <person name="Chen A."/>
            <person name="Palaniappan K."/>
            <person name="Land M."/>
            <person name="Hauser L."/>
            <person name="Rohde M."/>
            <person name="Gronow S."/>
            <person name="Goker M."/>
            <person name="Detter J.C."/>
            <person name="Bristow J."/>
            <person name="Eisen J.A."/>
            <person name="Markowitz V."/>
            <person name="Hugenholtz P."/>
            <person name="Kyrpides N.C."/>
            <person name="Klenk H.P."/>
            <person name="Woyke T."/>
        </authorList>
    </citation>
    <scope>NUCLEOTIDE SEQUENCE</scope>
    <source>
        <strain evidence="2">DSM 17242 / JCM 16770 / AHN 2437 / CCUG 46020 / CIP 107999</strain>
    </source>
</reference>
<evidence type="ECO:0000313" key="1">
    <source>
        <dbReference type="EMBL" id="AFL79216.1"/>
    </source>
</evidence>
<gene>
    <name evidence="1" type="ordered locus">Alfi_2969</name>
</gene>
<dbReference type="KEGG" id="afd:Alfi_2969"/>
<dbReference type="AlphaFoldDB" id="I3YQE8"/>
<proteinExistence type="predicted"/>
<dbReference type="STRING" id="679935.Alfi_2969"/>
<protein>
    <submittedName>
        <fullName evidence="1">Uncharacterized protein</fullName>
    </submittedName>
</protein>
<dbReference type="Proteomes" id="UP000006052">
    <property type="component" value="Chromosome"/>
</dbReference>
<dbReference type="HOGENOM" id="CLU_3246241_0_0_10"/>